<dbReference type="Gene3D" id="3.40.50.80">
    <property type="entry name" value="Nucleotide-binding domain of ferredoxin-NADP reductase (FNR) module"/>
    <property type="match status" value="1"/>
</dbReference>
<dbReference type="InterPro" id="IPR002347">
    <property type="entry name" value="SDR_fam"/>
</dbReference>
<dbReference type="AlphaFoldDB" id="A0A1E3RSR8"/>
<comment type="caution">
    <text evidence="12">The sequence shown here is derived from an EMBL/GenBank/DDBJ whole genome shotgun (WGS) entry which is preliminary data.</text>
</comment>
<dbReference type="InterPro" id="IPR008333">
    <property type="entry name" value="Cbr1-like_FAD-bd_dom"/>
</dbReference>
<feature type="domain" description="FAD-binding FR-type" evidence="11">
    <location>
        <begin position="104"/>
        <end position="204"/>
    </location>
</feature>
<evidence type="ECO:0000256" key="7">
    <source>
        <dbReference type="ARBA" id="ARBA00023125"/>
    </source>
</evidence>
<dbReference type="RefSeq" id="WP_069406062.1">
    <property type="nucleotide sequence ID" value="NZ_MIGZ01000088.1"/>
</dbReference>
<evidence type="ECO:0000259" key="10">
    <source>
        <dbReference type="PROSITE" id="PS51085"/>
    </source>
</evidence>
<keyword evidence="3" id="KW-0408">Iron</keyword>
<dbReference type="InterPro" id="IPR001433">
    <property type="entry name" value="OxRdtase_FAD/NAD-bd"/>
</dbReference>
<dbReference type="SUPFAM" id="SSF51735">
    <property type="entry name" value="NAD(P)-binding Rossmann-fold domains"/>
    <property type="match status" value="1"/>
</dbReference>
<keyword evidence="8" id="KW-0804">Transcription</keyword>
<dbReference type="InterPro" id="IPR050415">
    <property type="entry name" value="MRET"/>
</dbReference>
<dbReference type="Gene3D" id="2.40.30.10">
    <property type="entry name" value="Translation factors"/>
    <property type="match status" value="1"/>
</dbReference>
<dbReference type="GO" id="GO:0016491">
    <property type="term" value="F:oxidoreductase activity"/>
    <property type="evidence" value="ECO:0007669"/>
    <property type="project" value="UniProtKB-KW"/>
</dbReference>
<keyword evidence="4" id="KW-0560">Oxidoreductase</keyword>
<dbReference type="PROSITE" id="PS51384">
    <property type="entry name" value="FAD_FR"/>
    <property type="match status" value="1"/>
</dbReference>
<keyword evidence="6" id="KW-0805">Transcription regulation</keyword>
<protein>
    <submittedName>
        <fullName evidence="12">Oxidoreductase</fullName>
    </submittedName>
</protein>
<dbReference type="Pfam" id="PF07729">
    <property type="entry name" value="FCD"/>
    <property type="match status" value="1"/>
</dbReference>
<evidence type="ECO:0000256" key="4">
    <source>
        <dbReference type="ARBA" id="ARBA00023002"/>
    </source>
</evidence>
<dbReference type="NCBIfam" id="NF009463">
    <property type="entry name" value="PRK12823.1"/>
    <property type="match status" value="1"/>
</dbReference>
<feature type="compositionally biased region" description="Polar residues" evidence="9">
    <location>
        <begin position="831"/>
        <end position="841"/>
    </location>
</feature>
<keyword evidence="5" id="KW-0411">Iron-sulfur</keyword>
<accession>A0A1E3RSR8</accession>
<dbReference type="InterPro" id="IPR036010">
    <property type="entry name" value="2Fe-2S_ferredoxin-like_sf"/>
</dbReference>
<name>A0A1E3RSR8_9MYCO</name>
<dbReference type="CDD" id="cd08937">
    <property type="entry name" value="DHB_DH-like_SDR_c"/>
    <property type="match status" value="1"/>
</dbReference>
<organism evidence="12 13">
    <name type="scientific">Mycolicibacterium holsaticum</name>
    <dbReference type="NCBI Taxonomy" id="152142"/>
    <lineage>
        <taxon>Bacteria</taxon>
        <taxon>Bacillati</taxon>
        <taxon>Actinomycetota</taxon>
        <taxon>Actinomycetes</taxon>
        <taxon>Mycobacteriales</taxon>
        <taxon>Mycobacteriaceae</taxon>
        <taxon>Mycolicibacterium</taxon>
    </lineage>
</organism>
<dbReference type="Proteomes" id="UP000094243">
    <property type="component" value="Unassembled WGS sequence"/>
</dbReference>
<dbReference type="EMBL" id="MIGZ01000088">
    <property type="protein sequence ID" value="ODQ92871.1"/>
    <property type="molecule type" value="Genomic_DNA"/>
</dbReference>
<dbReference type="Pfam" id="PF00970">
    <property type="entry name" value="FAD_binding_6"/>
    <property type="match status" value="1"/>
</dbReference>
<dbReference type="InterPro" id="IPR039261">
    <property type="entry name" value="FNR_nucleotide-bd"/>
</dbReference>
<evidence type="ECO:0000313" key="13">
    <source>
        <dbReference type="Proteomes" id="UP000094243"/>
    </source>
</evidence>
<evidence type="ECO:0000256" key="1">
    <source>
        <dbReference type="ARBA" id="ARBA00001974"/>
    </source>
</evidence>
<dbReference type="InterPro" id="IPR020904">
    <property type="entry name" value="Sc_DH/Rdtase_CS"/>
</dbReference>
<evidence type="ECO:0000256" key="9">
    <source>
        <dbReference type="SAM" id="MobiDB-lite"/>
    </source>
</evidence>
<dbReference type="FunFam" id="3.40.50.720:FF:000084">
    <property type="entry name" value="Short-chain dehydrogenase reductase"/>
    <property type="match status" value="1"/>
</dbReference>
<dbReference type="PANTHER" id="PTHR47354">
    <property type="entry name" value="NADH OXIDOREDUCTASE HCR"/>
    <property type="match status" value="1"/>
</dbReference>
<evidence type="ECO:0000256" key="3">
    <source>
        <dbReference type="ARBA" id="ARBA00022714"/>
    </source>
</evidence>
<evidence type="ECO:0000259" key="11">
    <source>
        <dbReference type="PROSITE" id="PS51384"/>
    </source>
</evidence>
<comment type="similarity">
    <text evidence="2">Belongs to the short-chain dehydrogenases/reductases (SDR) family.</text>
</comment>
<dbReference type="NCBIfam" id="NF040811">
    <property type="entry name" value="BenD"/>
    <property type="match status" value="1"/>
</dbReference>
<dbReference type="SMART" id="SM00895">
    <property type="entry name" value="FCD"/>
    <property type="match status" value="1"/>
</dbReference>
<dbReference type="Gene3D" id="1.20.120.530">
    <property type="entry name" value="GntR ligand-binding domain-like"/>
    <property type="match status" value="1"/>
</dbReference>
<dbReference type="InterPro" id="IPR008920">
    <property type="entry name" value="TF_FadR/GntR_C"/>
</dbReference>
<evidence type="ECO:0000313" key="12">
    <source>
        <dbReference type="EMBL" id="ODQ92871.1"/>
    </source>
</evidence>
<evidence type="ECO:0000256" key="8">
    <source>
        <dbReference type="ARBA" id="ARBA00023163"/>
    </source>
</evidence>
<keyword evidence="3" id="KW-0479">Metal-binding</keyword>
<dbReference type="InterPro" id="IPR011711">
    <property type="entry name" value="GntR_C"/>
</dbReference>
<dbReference type="OrthoDB" id="4307358at2"/>
<dbReference type="InterPro" id="IPR012675">
    <property type="entry name" value="Beta-grasp_dom_sf"/>
</dbReference>
<dbReference type="Pfam" id="PF00175">
    <property type="entry name" value="NAD_binding_1"/>
    <property type="match status" value="1"/>
</dbReference>
<sequence length="893" mass="95475">MTQYQVALGFEDGVTRFITCQDDQTVADASYRARINIPLDCRDGACGTCKAFCESGDFDPGVYIEDALTEDEFARGYVLPCVMKPKSDLVVQIASTSEVAKTQAATYVGEITELTRLSPTTVSFSVKIPNRDELVFLPGQYVNIAVPGTDETRSYSFSSAPDDKELSFLVKLTPNGVMSTYLDQRAKVGDQLTFTGPNGSFFLREGDGPALLLAGGTGLAPILSILRKLRSHSGRRLHLIYGVNTDDDAVELQTLDHLAGELSNFTWDYCVADKNSAATHKGYVTALMTPEHLHEGDASIYLCGPPPMVDAVREHVDAGGVQPVGFYYERFALSGTGAGARTEPPRPEVEVIAEEVSTAPAAEPLPPERPAPPVEVAAVLAGPEGRAVIGQTIWPSRDLAPLGRSGTAASPADEATTARAIIGQPIARAGSDGPVDALDVGGRLIEAGEGRSIMGQQVLTRAEMEPLVKPQYVIGEEHPSVLTSDAIFDAREALELGALELTIGRLTSQQLTGYRLVAEATMPYVQGEHFTDAAAYTETNAVFHDYLFQMTGNEHLLQAYNNLGVKGRMHDVLRHATWCHPLCAQDHLDIVAAFETGDRDAARALIIAHADRSKQTMRRALQESRARVLPAWFSPGRFEGKTVLVTGSAQGIGQTVVRRIAAEGGEVALVDRSDLVYQEAEAIAASGCHAVGITADLERWDGAEAAVEHAIKELGRIDVLINNVGGAINFKPFTEFTDAEIRAEITRSLLTTLYACRAALPAMVAQGHGVIVNVSSAATRGIHRIPYSAAKGGINALTASLAMEYADSGIRVVGTAPGGTEAPPRRISRGTPEQRNATEQGWYQGHIDQTIDSSLLKRYGTLDEQAAAICFLASDEASYVTGTVLPVAGGDQG</sequence>
<dbReference type="CDD" id="cd00207">
    <property type="entry name" value="fer2"/>
    <property type="match status" value="1"/>
</dbReference>
<dbReference type="InterPro" id="IPR036291">
    <property type="entry name" value="NAD(P)-bd_dom_sf"/>
</dbReference>
<dbReference type="SUPFAM" id="SSF52343">
    <property type="entry name" value="Ferredoxin reductase-like, C-terminal NADP-linked domain"/>
    <property type="match status" value="1"/>
</dbReference>
<dbReference type="InterPro" id="IPR047683">
    <property type="entry name" value="BenC-like_FAD_NAD-bd"/>
</dbReference>
<keyword evidence="3" id="KW-0001">2Fe-2S</keyword>
<dbReference type="PRINTS" id="PR00080">
    <property type="entry name" value="SDRFAMILY"/>
</dbReference>
<dbReference type="Pfam" id="PF00106">
    <property type="entry name" value="adh_short"/>
    <property type="match status" value="1"/>
</dbReference>
<dbReference type="GO" id="GO:0003677">
    <property type="term" value="F:DNA binding"/>
    <property type="evidence" value="ECO:0007669"/>
    <property type="project" value="UniProtKB-KW"/>
</dbReference>
<feature type="domain" description="2Fe-2S ferredoxin-type" evidence="10">
    <location>
        <begin position="4"/>
        <end position="97"/>
    </location>
</feature>
<dbReference type="InterPro" id="IPR001041">
    <property type="entry name" value="2Fe-2S_ferredoxin-type"/>
</dbReference>
<dbReference type="InterPro" id="IPR047686">
    <property type="entry name" value="BenD"/>
</dbReference>
<gene>
    <name evidence="12" type="ORF">BHQ17_15535</name>
</gene>
<evidence type="ECO:0000256" key="2">
    <source>
        <dbReference type="ARBA" id="ARBA00006484"/>
    </source>
</evidence>
<keyword evidence="7" id="KW-0238">DNA-binding</keyword>
<dbReference type="SUPFAM" id="SSF54292">
    <property type="entry name" value="2Fe-2S ferredoxin-like"/>
    <property type="match status" value="1"/>
</dbReference>
<dbReference type="PRINTS" id="PR00081">
    <property type="entry name" value="GDHRDH"/>
</dbReference>
<dbReference type="PROSITE" id="PS00197">
    <property type="entry name" value="2FE2S_FER_1"/>
    <property type="match status" value="1"/>
</dbReference>
<dbReference type="NCBIfam" id="NF040810">
    <property type="entry name" value="BenC"/>
    <property type="match status" value="1"/>
</dbReference>
<evidence type="ECO:0000256" key="6">
    <source>
        <dbReference type="ARBA" id="ARBA00023015"/>
    </source>
</evidence>
<dbReference type="PANTHER" id="PTHR47354:SF5">
    <property type="entry name" value="PROTEIN RFBI"/>
    <property type="match status" value="1"/>
</dbReference>
<dbReference type="SUPFAM" id="SSF48008">
    <property type="entry name" value="GntR ligand-binding domain-like"/>
    <property type="match status" value="1"/>
</dbReference>
<reference evidence="13" key="1">
    <citation type="submission" date="2016-09" db="EMBL/GenBank/DDBJ databases">
        <authorList>
            <person name="Greninger A.L."/>
            <person name="Jerome K.R."/>
            <person name="Mcnair B."/>
            <person name="Wallis C."/>
            <person name="Fang F."/>
        </authorList>
    </citation>
    <scope>NUCLEOTIDE SEQUENCE [LARGE SCALE GENOMIC DNA]</scope>
    <source>
        <strain evidence="13">M7</strain>
    </source>
</reference>
<dbReference type="PROSITE" id="PS51085">
    <property type="entry name" value="2FE2S_FER_2"/>
    <property type="match status" value="1"/>
</dbReference>
<dbReference type="GO" id="GO:0051537">
    <property type="term" value="F:2 iron, 2 sulfur cluster binding"/>
    <property type="evidence" value="ECO:0007669"/>
    <property type="project" value="UniProtKB-KW"/>
</dbReference>
<feature type="region of interest" description="Disordered" evidence="9">
    <location>
        <begin position="815"/>
        <end position="841"/>
    </location>
</feature>
<dbReference type="CDD" id="cd06209">
    <property type="entry name" value="BenDO_FAD_NAD"/>
    <property type="match status" value="1"/>
</dbReference>
<proteinExistence type="inferred from homology"/>
<dbReference type="PROSITE" id="PS00061">
    <property type="entry name" value="ADH_SHORT"/>
    <property type="match status" value="1"/>
</dbReference>
<dbReference type="InterPro" id="IPR017927">
    <property type="entry name" value="FAD-bd_FR_type"/>
</dbReference>
<keyword evidence="13" id="KW-1185">Reference proteome</keyword>
<evidence type="ECO:0000256" key="5">
    <source>
        <dbReference type="ARBA" id="ARBA00023014"/>
    </source>
</evidence>
<comment type="cofactor">
    <cofactor evidence="1">
        <name>FAD</name>
        <dbReference type="ChEBI" id="CHEBI:57692"/>
    </cofactor>
</comment>
<dbReference type="Gene3D" id="3.10.20.30">
    <property type="match status" value="1"/>
</dbReference>
<dbReference type="InterPro" id="IPR006058">
    <property type="entry name" value="2Fe2S_fd_BS"/>
</dbReference>
<dbReference type="InterPro" id="IPR017938">
    <property type="entry name" value="Riboflavin_synthase-like_b-brl"/>
</dbReference>
<dbReference type="SUPFAM" id="SSF63380">
    <property type="entry name" value="Riboflavin synthase domain-like"/>
    <property type="match status" value="1"/>
</dbReference>
<dbReference type="Pfam" id="PF00111">
    <property type="entry name" value="Fer2"/>
    <property type="match status" value="1"/>
</dbReference>
<dbReference type="Gene3D" id="3.40.50.720">
    <property type="entry name" value="NAD(P)-binding Rossmann-like Domain"/>
    <property type="match status" value="1"/>
</dbReference>